<dbReference type="Pfam" id="PF07521">
    <property type="entry name" value="RMMBL"/>
    <property type="match status" value="1"/>
</dbReference>
<keyword evidence="15" id="KW-0862">Zinc</keyword>
<dbReference type="Pfam" id="PF00230">
    <property type="entry name" value="MIP"/>
    <property type="match status" value="1"/>
</dbReference>
<comment type="subunit">
    <text evidence="7">Homotetramer.</text>
</comment>
<evidence type="ECO:0000256" key="14">
    <source>
        <dbReference type="ARBA" id="ARBA00022801"/>
    </source>
</evidence>
<dbReference type="GO" id="GO:0004521">
    <property type="term" value="F:RNA endonuclease activity"/>
    <property type="evidence" value="ECO:0007669"/>
    <property type="project" value="TreeGrafter"/>
</dbReference>
<evidence type="ECO:0000256" key="13">
    <source>
        <dbReference type="ARBA" id="ARBA00022737"/>
    </source>
</evidence>
<dbReference type="FunCoup" id="A0A5N4B2R0">
    <property type="interactions" value="1580"/>
</dbReference>
<feature type="transmembrane region" description="Helical" evidence="20">
    <location>
        <begin position="588"/>
        <end position="611"/>
    </location>
</feature>
<keyword evidence="14" id="KW-0378">Hydrolase</keyword>
<evidence type="ECO:0000256" key="11">
    <source>
        <dbReference type="ARBA" id="ARBA00022692"/>
    </source>
</evidence>
<dbReference type="EMBL" id="VVIM01000001">
    <property type="protein sequence ID" value="KAB0803901.1"/>
    <property type="molecule type" value="Genomic_DNA"/>
</dbReference>
<dbReference type="FunFam" id="3.40.50.10890:FF:000002">
    <property type="entry name" value="Integrator complex subunit 11"/>
    <property type="match status" value="1"/>
</dbReference>
<dbReference type="PROSITE" id="PS00221">
    <property type="entry name" value="MIP"/>
    <property type="match status" value="1"/>
</dbReference>
<comment type="function">
    <text evidence="19">Forms a water-specific channel.</text>
</comment>
<evidence type="ECO:0000313" key="23">
    <source>
        <dbReference type="EMBL" id="KAB0803901.1"/>
    </source>
</evidence>
<dbReference type="InterPro" id="IPR050698">
    <property type="entry name" value="MBL"/>
</dbReference>
<dbReference type="InterPro" id="IPR022712">
    <property type="entry name" value="Beta_Casp"/>
</dbReference>
<evidence type="ECO:0000259" key="22">
    <source>
        <dbReference type="SMART" id="SM01027"/>
    </source>
</evidence>
<dbReference type="Gene3D" id="3.60.15.10">
    <property type="entry name" value="Ribonuclease Z/Hydroxyacylglutathione hydrolase-like"/>
    <property type="match status" value="1"/>
</dbReference>
<dbReference type="GO" id="GO:0048878">
    <property type="term" value="P:chemical homeostasis"/>
    <property type="evidence" value="ECO:0007669"/>
    <property type="project" value="UniProtKB-ARBA"/>
</dbReference>
<sequence>QDVGRSCILLSMGGKNIMLDCGMHMGYNDERRFPDFSFISSEGPITSYIDCVIISHFHLDHCGALPYMSEMVGYTGPIYMTHPTKAIAPILLEDMRKVSVEKKGDSNFFTSQMIKDCMKKVVAVTLHQSVMVDNELEIKAYYAGHVLGAAMFWIRVGSQSVVYTGDYNMTPDRHLGAAWIDKCRPDLLITESTYATTIRDSKRCRERDFLKKVHECIDRGGKVLIPVFALGRAQELCILLETYWERMNLRVPVYFALGLTEKANNYYKMFITWTNQKIRKTFVQRNMFDFKHIKPFDRQYIDNPGPMVVFATPGMLHAGLSLTIFKKWAPNENNMAIMPGFCVQGTVGHKILNGAKKIEFENRQVVEVKMSVEYMSFSAHADAKGIMQLIQYCEPQNVLLVHGEAAKMEFLKNKIKQEFNIECYNPANGETCVINTAVKIPVDVSLSLLKAEAKKFNALPPDPKRRRTLHGVLVMKDSSVCLMDVDEACKEAGINRHVIRFTSTVHLHDPGSSLSTAHKLHSLMIEKLPEWSFTFTDGSISVETVLVKVEGEDDDQKSVFVSWTNQDEELGSAGSILGVSDITDNRHIWRMLLAEFLGTFILVYIGCGSVISTDNPTHTQISLTFGLTVATLAQCLGHVSGCHINPAVTFGLFITGDIKLLKALFYVAVQCVGAAAGAALLTVTTPEEFQGTLGITNFEEPLTPLQAIICEILLTFPLVFVVHAVCDPRRTDIKGSAPLAIGLSITASHLSGIKYTGSSINPARTFGPAVIMGLWENHWVYWTGPIIGGILAGVMYKFLFKVGKEDDSYDF</sequence>
<evidence type="ECO:0000256" key="7">
    <source>
        <dbReference type="ARBA" id="ARBA00011881"/>
    </source>
</evidence>
<evidence type="ECO:0000259" key="21">
    <source>
        <dbReference type="SMART" id="SM00849"/>
    </source>
</evidence>
<evidence type="ECO:0000256" key="15">
    <source>
        <dbReference type="ARBA" id="ARBA00022833"/>
    </source>
</evidence>
<keyword evidence="11 20" id="KW-0812">Transmembrane</keyword>
<dbReference type="CDD" id="cd00333">
    <property type="entry name" value="MIP"/>
    <property type="match status" value="1"/>
</dbReference>
<evidence type="ECO:0000256" key="6">
    <source>
        <dbReference type="ARBA" id="ARBA00007093"/>
    </source>
</evidence>
<gene>
    <name evidence="23" type="ORF">PPYR_00871</name>
</gene>
<evidence type="ECO:0000256" key="1">
    <source>
        <dbReference type="ARBA" id="ARBA00001947"/>
    </source>
</evidence>
<comment type="caution">
    <text evidence="23">The sequence shown here is derived from an EMBL/GenBank/DDBJ whole genome shotgun (WGS) entry which is preliminary data.</text>
</comment>
<keyword evidence="24" id="KW-1185">Reference proteome</keyword>
<dbReference type="Pfam" id="PF16661">
    <property type="entry name" value="Lactamase_B_6"/>
    <property type="match status" value="1"/>
</dbReference>
<evidence type="ECO:0000313" key="24">
    <source>
        <dbReference type="Proteomes" id="UP000327044"/>
    </source>
</evidence>
<feature type="transmembrane region" description="Helical" evidence="20">
    <location>
        <begin position="663"/>
        <end position="685"/>
    </location>
</feature>
<dbReference type="GO" id="GO:0005737">
    <property type="term" value="C:cytoplasm"/>
    <property type="evidence" value="ECO:0007669"/>
    <property type="project" value="UniProtKB-SubCell"/>
</dbReference>
<dbReference type="Gene3D" id="3.40.50.10890">
    <property type="match status" value="1"/>
</dbReference>
<dbReference type="AlphaFoldDB" id="A0A5N4B2R0"/>
<keyword evidence="12" id="KW-0479">Metal-binding</keyword>
<dbReference type="Gene3D" id="1.20.1080.10">
    <property type="entry name" value="Glycerol uptake facilitator protein"/>
    <property type="match status" value="1"/>
</dbReference>
<keyword evidence="9" id="KW-0813">Transport</keyword>
<comment type="cofactor">
    <cofactor evidence="1">
        <name>Zn(2+)</name>
        <dbReference type="ChEBI" id="CHEBI:29105"/>
    </cofactor>
</comment>
<dbReference type="InterPro" id="IPR011108">
    <property type="entry name" value="RMMBL"/>
</dbReference>
<proteinExistence type="inferred from homology"/>
<evidence type="ECO:0000256" key="5">
    <source>
        <dbReference type="ARBA" id="ARBA00006175"/>
    </source>
</evidence>
<evidence type="ECO:0000256" key="10">
    <source>
        <dbReference type="ARBA" id="ARBA00022490"/>
    </source>
</evidence>
<dbReference type="InterPro" id="IPR022357">
    <property type="entry name" value="MIP_CS"/>
</dbReference>
<evidence type="ECO:0000256" key="19">
    <source>
        <dbReference type="ARBA" id="ARBA00056455"/>
    </source>
</evidence>
<dbReference type="SUPFAM" id="SSF56281">
    <property type="entry name" value="Metallo-hydrolase/oxidoreductase"/>
    <property type="match status" value="1"/>
</dbReference>
<feature type="non-terminal residue" evidence="23">
    <location>
        <position position="1"/>
    </location>
</feature>
<dbReference type="CDD" id="cd16291">
    <property type="entry name" value="INTS11-like_MBL-fold"/>
    <property type="match status" value="1"/>
</dbReference>
<evidence type="ECO:0000256" key="17">
    <source>
        <dbReference type="ARBA" id="ARBA00023136"/>
    </source>
</evidence>
<dbReference type="InterPro" id="IPR036866">
    <property type="entry name" value="RibonucZ/Hydroxyglut_hydro"/>
</dbReference>
<evidence type="ECO:0000256" key="20">
    <source>
        <dbReference type="SAM" id="Phobius"/>
    </source>
</evidence>
<dbReference type="Pfam" id="PF21386">
    <property type="entry name" value="IntS11_C"/>
    <property type="match status" value="1"/>
</dbReference>
<dbReference type="InterPro" id="IPR041897">
    <property type="entry name" value="INTS11-like_MBL-fold"/>
</dbReference>
<evidence type="ECO:0000256" key="9">
    <source>
        <dbReference type="ARBA" id="ARBA00022448"/>
    </source>
</evidence>
<keyword evidence="16 20" id="KW-1133">Transmembrane helix</keyword>
<dbReference type="GO" id="GO:0005886">
    <property type="term" value="C:plasma membrane"/>
    <property type="evidence" value="ECO:0007669"/>
    <property type="project" value="UniProtKB-ARBA"/>
</dbReference>
<keyword evidence="17 20" id="KW-0472">Membrane</keyword>
<dbReference type="InterPro" id="IPR001279">
    <property type="entry name" value="Metallo-B-lactamas"/>
</dbReference>
<dbReference type="InParanoid" id="A0A5N4B2R0"/>
<dbReference type="InterPro" id="IPR000425">
    <property type="entry name" value="MIP"/>
</dbReference>
<dbReference type="GO" id="GO:0031123">
    <property type="term" value="P:RNA 3'-end processing"/>
    <property type="evidence" value="ECO:0007669"/>
    <property type="project" value="UniProtKB-ARBA"/>
</dbReference>
<dbReference type="GO" id="GO:0015250">
    <property type="term" value="F:water channel activity"/>
    <property type="evidence" value="ECO:0007669"/>
    <property type="project" value="UniProtKB-ARBA"/>
</dbReference>
<organism evidence="23 24">
    <name type="scientific">Photinus pyralis</name>
    <name type="common">Common eastern firefly</name>
    <name type="synonym">Lampyris pyralis</name>
    <dbReference type="NCBI Taxonomy" id="7054"/>
    <lineage>
        <taxon>Eukaryota</taxon>
        <taxon>Metazoa</taxon>
        <taxon>Ecdysozoa</taxon>
        <taxon>Arthropoda</taxon>
        <taxon>Hexapoda</taxon>
        <taxon>Insecta</taxon>
        <taxon>Pterygota</taxon>
        <taxon>Neoptera</taxon>
        <taxon>Endopterygota</taxon>
        <taxon>Coleoptera</taxon>
        <taxon>Polyphaga</taxon>
        <taxon>Elateriformia</taxon>
        <taxon>Elateroidea</taxon>
        <taxon>Lampyridae</taxon>
        <taxon>Lampyrinae</taxon>
        <taxon>Photinus</taxon>
    </lineage>
</organism>
<feature type="domain" description="Beta-Casp" evidence="22">
    <location>
        <begin position="233"/>
        <end position="351"/>
    </location>
</feature>
<feature type="transmembrane region" description="Helical" evidence="20">
    <location>
        <begin position="705"/>
        <end position="725"/>
    </location>
</feature>
<feature type="transmembrane region" description="Helical" evidence="20">
    <location>
        <begin position="779"/>
        <end position="799"/>
    </location>
</feature>
<name>A0A5N4B2R0_PHOPY</name>
<dbReference type="PANTHER" id="PTHR11203:SF37">
    <property type="entry name" value="INTEGRATOR COMPLEX SUBUNIT 11"/>
    <property type="match status" value="1"/>
</dbReference>
<dbReference type="PRINTS" id="PR00783">
    <property type="entry name" value="MINTRINSICP"/>
</dbReference>
<dbReference type="InterPro" id="IPR023271">
    <property type="entry name" value="Aquaporin-like"/>
</dbReference>
<dbReference type="SMART" id="SM00849">
    <property type="entry name" value="Lactamase_B"/>
    <property type="match status" value="1"/>
</dbReference>
<comment type="similarity">
    <text evidence="6">Belongs to the metallo-beta-lactamase superfamily. RNA-metabolizing metallo-beta-lactamase-like family. INTS11 subfamily.</text>
</comment>
<evidence type="ECO:0000256" key="16">
    <source>
        <dbReference type="ARBA" id="ARBA00022989"/>
    </source>
</evidence>
<dbReference type="GO" id="GO:0005634">
    <property type="term" value="C:nucleus"/>
    <property type="evidence" value="ECO:0007669"/>
    <property type="project" value="UniProtKB-SubCell"/>
</dbReference>
<feature type="domain" description="Metallo-beta-lactamase" evidence="21">
    <location>
        <begin position="4"/>
        <end position="198"/>
    </location>
</feature>
<evidence type="ECO:0000256" key="8">
    <source>
        <dbReference type="ARBA" id="ARBA00016810"/>
    </source>
</evidence>
<dbReference type="PANTHER" id="PTHR11203">
    <property type="entry name" value="CLEAVAGE AND POLYADENYLATION SPECIFICITY FACTOR FAMILY MEMBER"/>
    <property type="match status" value="1"/>
</dbReference>
<reference evidence="23 24" key="1">
    <citation type="journal article" date="2018" name="Elife">
        <title>Firefly genomes illuminate parallel origins of bioluminescence in beetles.</title>
        <authorList>
            <person name="Fallon T.R."/>
            <person name="Lower S.E."/>
            <person name="Chang C.H."/>
            <person name="Bessho-Uehara M."/>
            <person name="Martin G.J."/>
            <person name="Bewick A.J."/>
            <person name="Behringer M."/>
            <person name="Debat H.J."/>
            <person name="Wong I."/>
            <person name="Day J.C."/>
            <person name="Suvorov A."/>
            <person name="Silva C.J."/>
            <person name="Stanger-Hall K.F."/>
            <person name="Hall D.W."/>
            <person name="Schmitz R.J."/>
            <person name="Nelson D.R."/>
            <person name="Lewis S.M."/>
            <person name="Shigenobu S."/>
            <person name="Bybee S.M."/>
            <person name="Larracuente A.M."/>
            <person name="Oba Y."/>
            <person name="Weng J.K."/>
        </authorList>
    </citation>
    <scope>NUCLEOTIDE SEQUENCE [LARGE SCALE GENOMIC DNA]</scope>
    <source>
        <strain evidence="23">1611_PpyrPB1</strain>
        <tissue evidence="23">Whole body</tissue>
    </source>
</reference>
<dbReference type="GO" id="GO:0046872">
    <property type="term" value="F:metal ion binding"/>
    <property type="evidence" value="ECO:0007669"/>
    <property type="project" value="UniProtKB-KW"/>
</dbReference>
<accession>A0A5N4B2R0</accession>
<keyword evidence="18" id="KW-0539">Nucleus</keyword>
<evidence type="ECO:0000256" key="18">
    <source>
        <dbReference type="ARBA" id="ARBA00023242"/>
    </source>
</evidence>
<comment type="similarity">
    <text evidence="5">Belongs to the MIP/aquaporin (TC 1.A.8) family.</text>
</comment>
<evidence type="ECO:0000256" key="3">
    <source>
        <dbReference type="ARBA" id="ARBA00004141"/>
    </source>
</evidence>
<dbReference type="SMART" id="SM01027">
    <property type="entry name" value="Beta-Casp"/>
    <property type="match status" value="1"/>
</dbReference>
<evidence type="ECO:0000256" key="12">
    <source>
        <dbReference type="ARBA" id="ARBA00022723"/>
    </source>
</evidence>
<dbReference type="Proteomes" id="UP000327044">
    <property type="component" value="Unassembled WGS sequence"/>
</dbReference>
<keyword evidence="10" id="KW-0963">Cytoplasm</keyword>
<dbReference type="GO" id="GO:0016787">
    <property type="term" value="F:hydrolase activity"/>
    <property type="evidence" value="ECO:0007669"/>
    <property type="project" value="UniProtKB-KW"/>
</dbReference>
<dbReference type="FunFam" id="3.60.15.10:FF:000028">
    <property type="entry name" value="Integrator complex subunit 11 isoform X3"/>
    <property type="match status" value="1"/>
</dbReference>
<dbReference type="FunFam" id="1.20.1080.10:FF:000009">
    <property type="entry name" value="aquaporin-4 isoform X1"/>
    <property type="match status" value="1"/>
</dbReference>
<keyword evidence="13" id="KW-0677">Repeat</keyword>
<protein>
    <recommendedName>
        <fullName evidence="8">Integrator complex subunit 11</fullName>
    </recommendedName>
</protein>
<comment type="subcellular location">
    <subcellularLocation>
        <location evidence="4">Cytoplasm</location>
    </subcellularLocation>
    <subcellularLocation>
        <location evidence="3">Membrane</location>
        <topology evidence="3">Multi-pass membrane protein</topology>
    </subcellularLocation>
    <subcellularLocation>
        <location evidence="2">Nucleus</location>
    </subcellularLocation>
</comment>
<dbReference type="InterPro" id="IPR048662">
    <property type="entry name" value="IntS11_C"/>
</dbReference>
<dbReference type="Pfam" id="PF10996">
    <property type="entry name" value="Beta-Casp"/>
    <property type="match status" value="1"/>
</dbReference>
<evidence type="ECO:0000256" key="2">
    <source>
        <dbReference type="ARBA" id="ARBA00004123"/>
    </source>
</evidence>
<dbReference type="NCBIfam" id="TIGR00861">
    <property type="entry name" value="MIP"/>
    <property type="match status" value="1"/>
</dbReference>
<dbReference type="SUPFAM" id="SSF81338">
    <property type="entry name" value="Aquaporin-like"/>
    <property type="match status" value="1"/>
</dbReference>
<evidence type="ECO:0000256" key="4">
    <source>
        <dbReference type="ARBA" id="ARBA00004496"/>
    </source>
</evidence>
<dbReference type="GO" id="GO:0016180">
    <property type="term" value="P:snRNA processing"/>
    <property type="evidence" value="ECO:0007669"/>
    <property type="project" value="TreeGrafter"/>
</dbReference>